<dbReference type="GO" id="GO:0042602">
    <property type="term" value="F:riboflavin reductase (NADPH) activity"/>
    <property type="evidence" value="ECO:0007669"/>
    <property type="project" value="TreeGrafter"/>
</dbReference>
<dbReference type="Pfam" id="PF01613">
    <property type="entry name" value="Flavin_Reduct"/>
    <property type="match status" value="1"/>
</dbReference>
<dbReference type="SUPFAM" id="SSF50475">
    <property type="entry name" value="FMN-binding split barrel"/>
    <property type="match status" value="1"/>
</dbReference>
<evidence type="ECO:0000313" key="4">
    <source>
        <dbReference type="Proteomes" id="UP000295341"/>
    </source>
</evidence>
<reference evidence="3 4" key="1">
    <citation type="submission" date="2019-03" db="EMBL/GenBank/DDBJ databases">
        <title>Genomic Encyclopedia of Type Strains, Phase IV (KMG-IV): sequencing the most valuable type-strain genomes for metagenomic binning, comparative biology and taxonomic classification.</title>
        <authorList>
            <person name="Goeker M."/>
        </authorList>
    </citation>
    <scope>NUCLEOTIDE SEQUENCE [LARGE SCALE GENOMIC DNA]</scope>
    <source>
        <strain evidence="3 4">DSM 26377</strain>
    </source>
</reference>
<dbReference type="AlphaFoldDB" id="A0A4S3K194"/>
<keyword evidence="1" id="KW-0560">Oxidoreductase</keyword>
<evidence type="ECO:0000256" key="1">
    <source>
        <dbReference type="ARBA" id="ARBA00023002"/>
    </source>
</evidence>
<name>A0A4S3K194_9GAMM</name>
<sequence length="172" mass="18402">MGKDIGAVVANDMAQDFRSAMRRLATTVSVITCVNEGERHGITATAVTSVCAEPASLLVCINNATRFYQQLVASSTFCVNMLRTSQVDLSQAFGTRGGGLERFGIGTWAQNEDGVPYLVDAQANVFCTVRNVTHYGTHGIFIGEVSAVLCADEIAPLIYQDGRYARTAEIAA</sequence>
<comment type="caution">
    <text evidence="3">The sequence shown here is derived from an EMBL/GenBank/DDBJ whole genome shotgun (WGS) entry which is preliminary data.</text>
</comment>
<dbReference type="RefSeq" id="WP_210772595.1">
    <property type="nucleotide sequence ID" value="NZ_MWIN01000024.1"/>
</dbReference>
<accession>A0A4S3K194</accession>
<dbReference type="PANTHER" id="PTHR30466">
    <property type="entry name" value="FLAVIN REDUCTASE"/>
    <property type="match status" value="1"/>
</dbReference>
<gene>
    <name evidence="3" type="ORF">DFR24_2924</name>
</gene>
<dbReference type="Proteomes" id="UP000295341">
    <property type="component" value="Unassembled WGS sequence"/>
</dbReference>
<protein>
    <submittedName>
        <fullName evidence="3">Flavin reductase (DIM6/NTAB) family NADH-FMN oxidoreductase RutF</fullName>
    </submittedName>
</protein>
<keyword evidence="4" id="KW-1185">Reference proteome</keyword>
<dbReference type="SMART" id="SM00903">
    <property type="entry name" value="Flavin_Reduct"/>
    <property type="match status" value="1"/>
</dbReference>
<proteinExistence type="predicted"/>
<dbReference type="InterPro" id="IPR050268">
    <property type="entry name" value="NADH-dep_flavin_reductase"/>
</dbReference>
<evidence type="ECO:0000313" key="3">
    <source>
        <dbReference type="EMBL" id="TDU28551.1"/>
    </source>
</evidence>
<dbReference type="EMBL" id="SOBT01000009">
    <property type="protein sequence ID" value="TDU28551.1"/>
    <property type="molecule type" value="Genomic_DNA"/>
</dbReference>
<evidence type="ECO:0000259" key="2">
    <source>
        <dbReference type="SMART" id="SM00903"/>
    </source>
</evidence>
<dbReference type="Gene3D" id="2.30.110.10">
    <property type="entry name" value="Electron Transport, Fmn-binding Protein, Chain A"/>
    <property type="match status" value="1"/>
</dbReference>
<feature type="domain" description="Flavin reductase like" evidence="2">
    <location>
        <begin position="21"/>
        <end position="166"/>
    </location>
</feature>
<dbReference type="GO" id="GO:0006208">
    <property type="term" value="P:pyrimidine nucleobase catabolic process"/>
    <property type="evidence" value="ECO:0007669"/>
    <property type="project" value="TreeGrafter"/>
</dbReference>
<organism evidence="3 4">
    <name type="scientific">Panacagrimonas perspica</name>
    <dbReference type="NCBI Taxonomy" id="381431"/>
    <lineage>
        <taxon>Bacteria</taxon>
        <taxon>Pseudomonadati</taxon>
        <taxon>Pseudomonadota</taxon>
        <taxon>Gammaproteobacteria</taxon>
        <taxon>Nevskiales</taxon>
        <taxon>Nevskiaceae</taxon>
        <taxon>Panacagrimonas</taxon>
    </lineage>
</organism>
<dbReference type="GO" id="GO:0010181">
    <property type="term" value="F:FMN binding"/>
    <property type="evidence" value="ECO:0007669"/>
    <property type="project" value="InterPro"/>
</dbReference>
<dbReference type="PANTHER" id="PTHR30466:SF1">
    <property type="entry name" value="FMN REDUCTASE (NADH) RUTF"/>
    <property type="match status" value="1"/>
</dbReference>
<dbReference type="InterPro" id="IPR012349">
    <property type="entry name" value="Split_barrel_FMN-bd"/>
</dbReference>
<dbReference type="InterPro" id="IPR002563">
    <property type="entry name" value="Flavin_Rdtase-like_dom"/>
</dbReference>